<proteinExistence type="predicted"/>
<reference evidence="1" key="1">
    <citation type="submission" date="2014-05" db="EMBL/GenBank/DDBJ databases">
        <authorList>
            <person name="Chronopoulou M."/>
        </authorList>
    </citation>
    <scope>NUCLEOTIDE SEQUENCE</scope>
    <source>
        <tissue evidence="1">Whole organism</tissue>
    </source>
</reference>
<organism evidence="1">
    <name type="scientific">Lepeophtheirus salmonis</name>
    <name type="common">Salmon louse</name>
    <name type="synonym">Caligus salmonis</name>
    <dbReference type="NCBI Taxonomy" id="72036"/>
    <lineage>
        <taxon>Eukaryota</taxon>
        <taxon>Metazoa</taxon>
        <taxon>Ecdysozoa</taxon>
        <taxon>Arthropoda</taxon>
        <taxon>Crustacea</taxon>
        <taxon>Multicrustacea</taxon>
        <taxon>Hexanauplia</taxon>
        <taxon>Copepoda</taxon>
        <taxon>Siphonostomatoida</taxon>
        <taxon>Caligidae</taxon>
        <taxon>Lepeophtheirus</taxon>
    </lineage>
</organism>
<evidence type="ECO:0000313" key="1">
    <source>
        <dbReference type="EMBL" id="CDW33356.1"/>
    </source>
</evidence>
<sequence length="90" mass="9918">STSRCRTFPNCIFSDLVSSTNIKGVTLICHDLRKYLIANVSCDPSDEAGKPFLCIFSLSHFLHLPCEADKRGASLKITFRTFCSIASSLT</sequence>
<feature type="non-terminal residue" evidence="1">
    <location>
        <position position="1"/>
    </location>
</feature>
<accession>A0A0K2U6M4</accession>
<name>A0A0K2U6M4_LEPSM</name>
<dbReference type="EMBL" id="HACA01015995">
    <property type="protein sequence ID" value="CDW33356.1"/>
    <property type="molecule type" value="Transcribed_RNA"/>
</dbReference>
<protein>
    <submittedName>
        <fullName evidence="1">Uncharacterized protein</fullName>
    </submittedName>
</protein>
<dbReference type="AlphaFoldDB" id="A0A0K2U6M4"/>